<evidence type="ECO:0000313" key="9">
    <source>
        <dbReference type="EMBL" id="MCV9888043.1"/>
    </source>
</evidence>
<keyword evidence="5 7" id="KW-1133">Transmembrane helix</keyword>
<comment type="similarity">
    <text evidence="2">Belongs to the EamA transporter family.</text>
</comment>
<feature type="transmembrane region" description="Helical" evidence="7">
    <location>
        <begin position="261"/>
        <end position="277"/>
    </location>
</feature>
<comment type="caution">
    <text evidence="9">The sequence shown here is derived from an EMBL/GenBank/DDBJ whole genome shotgun (WGS) entry which is preliminary data.</text>
</comment>
<feature type="transmembrane region" description="Helical" evidence="7">
    <location>
        <begin position="167"/>
        <end position="192"/>
    </location>
</feature>
<evidence type="ECO:0000256" key="3">
    <source>
        <dbReference type="ARBA" id="ARBA00022475"/>
    </source>
</evidence>
<keyword evidence="4 7" id="KW-0812">Transmembrane</keyword>
<keyword evidence="10" id="KW-1185">Reference proteome</keyword>
<evidence type="ECO:0000256" key="6">
    <source>
        <dbReference type="ARBA" id="ARBA00023136"/>
    </source>
</evidence>
<evidence type="ECO:0000256" key="4">
    <source>
        <dbReference type="ARBA" id="ARBA00022692"/>
    </source>
</evidence>
<dbReference type="Pfam" id="PF00892">
    <property type="entry name" value="EamA"/>
    <property type="match status" value="2"/>
</dbReference>
<dbReference type="InterPro" id="IPR050638">
    <property type="entry name" value="AA-Vitamin_Transporters"/>
</dbReference>
<sequence length="298" mass="32719">MFYQSALKQIDPFSFTAIRYTAATLIFLLLLLLFEGKKSLKVEGNLLLLWFYGTIGFVGFFFKMFSGQKMAGDTGALLASIVLGLMPLVSLIIISMAKKKRPNSIVLLSIFFSLIGTLLVVTKGDPEAFLSAGNNVVPMLWMLIGVICWVFYTLGANKFSGWSPLRYTTWSCVLGAISINLIVLAFSLVGIIELPTLTLVKNVGLELGYMILFAGVLAVFCWNAGNKALTPTNGILFINLVSITTITISVIQGYQISSIEIVGTLIIISSLIMNNLYQRKMLQDNKTNMNEPIVVKKA</sequence>
<gene>
    <name evidence="9" type="ORF">OIH86_20565</name>
</gene>
<comment type="subcellular location">
    <subcellularLocation>
        <location evidence="1">Cell membrane</location>
        <topology evidence="1">Multi-pass membrane protein</topology>
    </subcellularLocation>
</comment>
<dbReference type="EMBL" id="JAOYEY010000048">
    <property type="protein sequence ID" value="MCV9888043.1"/>
    <property type="molecule type" value="Genomic_DNA"/>
</dbReference>
<evidence type="ECO:0000313" key="10">
    <source>
        <dbReference type="Proteomes" id="UP001526147"/>
    </source>
</evidence>
<name>A0ABT3DLV3_9BACI</name>
<evidence type="ECO:0000256" key="2">
    <source>
        <dbReference type="ARBA" id="ARBA00007362"/>
    </source>
</evidence>
<feature type="transmembrane region" description="Helical" evidence="7">
    <location>
        <begin position="136"/>
        <end position="155"/>
    </location>
</feature>
<feature type="transmembrane region" description="Helical" evidence="7">
    <location>
        <begin position="236"/>
        <end position="255"/>
    </location>
</feature>
<feature type="transmembrane region" description="Helical" evidence="7">
    <location>
        <begin position="104"/>
        <end position="124"/>
    </location>
</feature>
<feature type="transmembrane region" description="Helical" evidence="7">
    <location>
        <begin position="46"/>
        <end position="65"/>
    </location>
</feature>
<keyword evidence="6 7" id="KW-0472">Membrane</keyword>
<proteinExistence type="inferred from homology"/>
<evidence type="ECO:0000256" key="7">
    <source>
        <dbReference type="SAM" id="Phobius"/>
    </source>
</evidence>
<accession>A0ABT3DLV3</accession>
<dbReference type="RefSeq" id="WP_264144314.1">
    <property type="nucleotide sequence ID" value="NZ_JAOYEY010000048.1"/>
</dbReference>
<evidence type="ECO:0000259" key="8">
    <source>
        <dbReference type="Pfam" id="PF00892"/>
    </source>
</evidence>
<dbReference type="PANTHER" id="PTHR32322:SF18">
    <property type="entry name" value="S-ADENOSYLMETHIONINE_S-ADENOSYLHOMOCYSTEINE TRANSPORTER"/>
    <property type="match status" value="1"/>
</dbReference>
<organism evidence="9 10">
    <name type="scientific">Metabacillus halosaccharovorans</name>
    <dbReference type="NCBI Taxonomy" id="930124"/>
    <lineage>
        <taxon>Bacteria</taxon>
        <taxon>Bacillati</taxon>
        <taxon>Bacillota</taxon>
        <taxon>Bacilli</taxon>
        <taxon>Bacillales</taxon>
        <taxon>Bacillaceae</taxon>
        <taxon>Metabacillus</taxon>
    </lineage>
</organism>
<dbReference type="InterPro" id="IPR000620">
    <property type="entry name" value="EamA_dom"/>
</dbReference>
<feature type="domain" description="EamA" evidence="8">
    <location>
        <begin position="2"/>
        <end position="121"/>
    </location>
</feature>
<feature type="domain" description="EamA" evidence="8">
    <location>
        <begin position="139"/>
        <end position="275"/>
    </location>
</feature>
<dbReference type="InterPro" id="IPR037185">
    <property type="entry name" value="EmrE-like"/>
</dbReference>
<feature type="transmembrane region" description="Helical" evidence="7">
    <location>
        <begin position="12"/>
        <end position="34"/>
    </location>
</feature>
<keyword evidence="3" id="KW-1003">Cell membrane</keyword>
<protein>
    <submittedName>
        <fullName evidence="9">DMT family transporter</fullName>
    </submittedName>
</protein>
<feature type="transmembrane region" description="Helical" evidence="7">
    <location>
        <begin position="77"/>
        <end position="97"/>
    </location>
</feature>
<dbReference type="SUPFAM" id="SSF103481">
    <property type="entry name" value="Multidrug resistance efflux transporter EmrE"/>
    <property type="match status" value="1"/>
</dbReference>
<evidence type="ECO:0000256" key="5">
    <source>
        <dbReference type="ARBA" id="ARBA00022989"/>
    </source>
</evidence>
<reference evidence="9 10" key="1">
    <citation type="submission" date="2022-10" db="EMBL/GenBank/DDBJ databases">
        <title>Draft genome assembly of moderately radiation resistant bacterium Metabacillus halosaccharovorans.</title>
        <authorList>
            <person name="Pal S."/>
            <person name="Gopinathan A."/>
        </authorList>
    </citation>
    <scope>NUCLEOTIDE SEQUENCE [LARGE SCALE GENOMIC DNA]</scope>
    <source>
        <strain evidence="9 10">VITHBRA001</strain>
    </source>
</reference>
<dbReference type="PANTHER" id="PTHR32322">
    <property type="entry name" value="INNER MEMBRANE TRANSPORTER"/>
    <property type="match status" value="1"/>
</dbReference>
<feature type="transmembrane region" description="Helical" evidence="7">
    <location>
        <begin position="207"/>
        <end position="224"/>
    </location>
</feature>
<dbReference type="Proteomes" id="UP001526147">
    <property type="component" value="Unassembled WGS sequence"/>
</dbReference>
<evidence type="ECO:0000256" key="1">
    <source>
        <dbReference type="ARBA" id="ARBA00004651"/>
    </source>
</evidence>